<evidence type="ECO:0000256" key="7">
    <source>
        <dbReference type="ARBA" id="ARBA00022827"/>
    </source>
</evidence>
<keyword evidence="9 14" id="KW-0520">NAD</keyword>
<dbReference type="PIRSF" id="PIRSF000350">
    <property type="entry name" value="Mercury_reductase_MerA"/>
    <property type="match status" value="1"/>
</dbReference>
<evidence type="ECO:0000256" key="1">
    <source>
        <dbReference type="ARBA" id="ARBA00001938"/>
    </source>
</evidence>
<evidence type="ECO:0000313" key="18">
    <source>
        <dbReference type="EMBL" id="RXG85783.1"/>
    </source>
</evidence>
<dbReference type="GO" id="GO:0006103">
    <property type="term" value="P:2-oxoglutarate metabolic process"/>
    <property type="evidence" value="ECO:0007669"/>
    <property type="project" value="TreeGrafter"/>
</dbReference>
<evidence type="ECO:0000313" key="19">
    <source>
        <dbReference type="Proteomes" id="UP000290174"/>
    </source>
</evidence>
<sequence>MERVIDILVPDIGDFKDVQIVEVLVKDGDIVDKEQGLIVVESDKATMEIPSPIAGPIKEVLLKVGDKVSQGTVIAKAQPIAPDRAPSKAVVQNGSAASGGGEERFDLAVIGGGPGGYSAAYRAADLGLRVAMIERYQSLGGVCLNVGCIPSKALLHIAAAKEEAERIADKGVRFGALELDLNALRSFRDGTIKKLSDGLGQMARARDVRIINGFARFVASNCLAIDLDTGASQYVEFEKCIIATGSSANKLSVFPKDERIVTSTGALQLKTIPKQMLVVGAGIIGLEMATIYSSLGAQIDLVERLPSMLAGVDPDAVKIWRSRNAHRFQHIDLNAGVVSATADSKGVSVEIEGAKPGRRTYDLVLQSAGRVPNSASIGLEKIGVRRDAKGFVAVDRQMRTNLPHIFAIGDVAGNPMLAHKAVHEGHVAAEAAAGLKSFFDAKIVPNVAYTDPEVAWVGVMEHEAASSGRRVRSAKFPWAASGRAVASGASYGMTKLIIDQETHRIIGGVIVGPHAGDMIGEICLAIEMGADAIDISKTIHPHPTFGETIGLAAEVYEGVCTDVLPGAKRSTKRASY</sequence>
<dbReference type="InterPro" id="IPR006258">
    <property type="entry name" value="Lipoamide_DH"/>
</dbReference>
<dbReference type="PANTHER" id="PTHR22912:SF160">
    <property type="entry name" value="DIHYDROLIPOYL DEHYDROGENASE"/>
    <property type="match status" value="1"/>
</dbReference>
<dbReference type="InterPro" id="IPR023753">
    <property type="entry name" value="FAD/NAD-binding_dom"/>
</dbReference>
<protein>
    <recommendedName>
        <fullName evidence="4 16">Dihydrolipoyl dehydrogenase</fullName>
        <ecNumber evidence="3 16">1.8.1.4</ecNumber>
    </recommendedName>
</protein>
<evidence type="ECO:0000256" key="3">
    <source>
        <dbReference type="ARBA" id="ARBA00012608"/>
    </source>
</evidence>
<dbReference type="InterPro" id="IPR004099">
    <property type="entry name" value="Pyr_nucl-diS_OxRdtase_dimer"/>
</dbReference>
<dbReference type="SUPFAM" id="SSF55424">
    <property type="entry name" value="FAD/NAD-linked reductases, dimerisation (C-terminal) domain"/>
    <property type="match status" value="1"/>
</dbReference>
<comment type="cofactor">
    <cofactor evidence="1">
        <name>(R)-lipoate</name>
        <dbReference type="ChEBI" id="CHEBI:83088"/>
    </cofactor>
</comment>
<comment type="miscellaneous">
    <text evidence="16">The active site is a redox-active disulfide bond.</text>
</comment>
<accession>A0A4Q0Q8F3</accession>
<feature type="disulfide bond" description="Redox-active" evidence="15">
    <location>
        <begin position="143"/>
        <end position="148"/>
    </location>
</feature>
<dbReference type="RefSeq" id="WP_128932650.1">
    <property type="nucleotide sequence ID" value="NZ_CP022221.1"/>
</dbReference>
<name>A0A4Q0Q8F3_9BRAD</name>
<dbReference type="NCBIfam" id="TIGR01350">
    <property type="entry name" value="lipoamide_DH"/>
    <property type="match status" value="1"/>
</dbReference>
<evidence type="ECO:0000256" key="13">
    <source>
        <dbReference type="PIRSR" id="PIRSR000350-2"/>
    </source>
</evidence>
<evidence type="ECO:0000256" key="9">
    <source>
        <dbReference type="ARBA" id="ARBA00023027"/>
    </source>
</evidence>
<dbReference type="InterPro" id="IPR000089">
    <property type="entry name" value="Biotin_lipoyl"/>
</dbReference>
<keyword evidence="6" id="KW-0450">Lipoyl</keyword>
<evidence type="ECO:0000256" key="6">
    <source>
        <dbReference type="ARBA" id="ARBA00022823"/>
    </source>
</evidence>
<evidence type="ECO:0000256" key="2">
    <source>
        <dbReference type="ARBA" id="ARBA00007532"/>
    </source>
</evidence>
<dbReference type="EC" id="1.8.1.4" evidence="3 16"/>
<feature type="active site" description="Proton acceptor" evidence="13">
    <location>
        <position position="542"/>
    </location>
</feature>
<feature type="binding site" evidence="14">
    <location>
        <position position="410"/>
    </location>
    <ligand>
        <name>FAD</name>
        <dbReference type="ChEBI" id="CHEBI:57692"/>
    </ligand>
</feature>
<dbReference type="GO" id="GO:0050660">
    <property type="term" value="F:flavin adenine dinucleotide binding"/>
    <property type="evidence" value="ECO:0007669"/>
    <property type="project" value="InterPro"/>
</dbReference>
<dbReference type="Gene3D" id="3.50.50.60">
    <property type="entry name" value="FAD/NAD(P)-binding domain"/>
    <property type="match status" value="2"/>
</dbReference>
<keyword evidence="5 16" id="KW-0285">Flavoprotein</keyword>
<dbReference type="InterPro" id="IPR016156">
    <property type="entry name" value="FAD/NAD-linked_Rdtase_dimer_sf"/>
</dbReference>
<dbReference type="Gene3D" id="3.30.390.30">
    <property type="match status" value="1"/>
</dbReference>
<evidence type="ECO:0000256" key="12">
    <source>
        <dbReference type="ARBA" id="ARBA00049187"/>
    </source>
</evidence>
<dbReference type="Pfam" id="PF07992">
    <property type="entry name" value="Pyr_redox_2"/>
    <property type="match status" value="1"/>
</dbReference>
<feature type="binding site" evidence="14">
    <location>
        <begin position="244"/>
        <end position="246"/>
    </location>
    <ligand>
        <name>FAD</name>
        <dbReference type="ChEBI" id="CHEBI:57692"/>
    </ligand>
</feature>
<dbReference type="PANTHER" id="PTHR22912">
    <property type="entry name" value="DISULFIDE OXIDOREDUCTASE"/>
    <property type="match status" value="1"/>
</dbReference>
<dbReference type="InterPro" id="IPR011053">
    <property type="entry name" value="Single_hybrid_motif"/>
</dbReference>
<dbReference type="AlphaFoldDB" id="A0A4Q0Q8F3"/>
<dbReference type="InterPro" id="IPR036188">
    <property type="entry name" value="FAD/NAD-bd_sf"/>
</dbReference>
<keyword evidence="10" id="KW-1015">Disulfide bond</keyword>
<proteinExistence type="inferred from homology"/>
<dbReference type="CDD" id="cd06849">
    <property type="entry name" value="lipoyl_domain"/>
    <property type="match status" value="1"/>
</dbReference>
<evidence type="ECO:0000259" key="17">
    <source>
        <dbReference type="PROSITE" id="PS50968"/>
    </source>
</evidence>
<comment type="catalytic activity">
    <reaction evidence="12 16">
        <text>N(6)-[(R)-dihydrolipoyl]-L-lysyl-[protein] + NAD(+) = N(6)-[(R)-lipoyl]-L-lysyl-[protein] + NADH + H(+)</text>
        <dbReference type="Rhea" id="RHEA:15045"/>
        <dbReference type="Rhea" id="RHEA-COMP:10474"/>
        <dbReference type="Rhea" id="RHEA-COMP:10475"/>
        <dbReference type="ChEBI" id="CHEBI:15378"/>
        <dbReference type="ChEBI" id="CHEBI:57540"/>
        <dbReference type="ChEBI" id="CHEBI:57945"/>
        <dbReference type="ChEBI" id="CHEBI:83099"/>
        <dbReference type="ChEBI" id="CHEBI:83100"/>
        <dbReference type="EC" id="1.8.1.4"/>
    </reaction>
</comment>
<evidence type="ECO:0000256" key="8">
    <source>
        <dbReference type="ARBA" id="ARBA00023002"/>
    </source>
</evidence>
<dbReference type="EMBL" id="RKMK01000054">
    <property type="protein sequence ID" value="RXG85783.1"/>
    <property type="molecule type" value="Genomic_DNA"/>
</dbReference>
<comment type="similarity">
    <text evidence="2 16">Belongs to the class-I pyridine nucleotide-disulfide oxidoreductase family.</text>
</comment>
<feature type="binding site" evidence="14">
    <location>
        <position position="369"/>
    </location>
    <ligand>
        <name>NAD(+)</name>
        <dbReference type="ChEBI" id="CHEBI:57540"/>
    </ligand>
</feature>
<dbReference type="Proteomes" id="UP000290174">
    <property type="component" value="Unassembled WGS sequence"/>
</dbReference>
<dbReference type="SUPFAM" id="SSF51905">
    <property type="entry name" value="FAD/NAD(P)-binding domain"/>
    <property type="match status" value="1"/>
</dbReference>
<keyword evidence="11 16" id="KW-0676">Redox-active center</keyword>
<keyword evidence="14" id="KW-0547">Nucleotide-binding</keyword>
<gene>
    <name evidence="18" type="primary">lpdA</name>
    <name evidence="18" type="ORF">EAS61_35260</name>
</gene>
<organism evidence="18 19">
    <name type="scientific">Bradyrhizobium zhanjiangense</name>
    <dbReference type="NCBI Taxonomy" id="1325107"/>
    <lineage>
        <taxon>Bacteria</taxon>
        <taxon>Pseudomonadati</taxon>
        <taxon>Pseudomonadota</taxon>
        <taxon>Alphaproteobacteria</taxon>
        <taxon>Hyphomicrobiales</taxon>
        <taxon>Nitrobacteraceae</taxon>
        <taxon>Bradyrhizobium</taxon>
    </lineage>
</organism>
<dbReference type="GO" id="GO:0004148">
    <property type="term" value="F:dihydrolipoyl dehydrogenase (NADH) activity"/>
    <property type="evidence" value="ECO:0007669"/>
    <property type="project" value="UniProtKB-EC"/>
</dbReference>
<feature type="binding site" evidence="14">
    <location>
        <begin position="416"/>
        <end position="419"/>
    </location>
    <ligand>
        <name>FAD</name>
        <dbReference type="ChEBI" id="CHEBI:57692"/>
    </ligand>
</feature>
<evidence type="ECO:0000256" key="15">
    <source>
        <dbReference type="PIRSR" id="PIRSR000350-4"/>
    </source>
</evidence>
<reference evidence="18 19" key="1">
    <citation type="submission" date="2018-11" db="EMBL/GenBank/DDBJ databases">
        <title>Bradyrhizobium sp. nov., isolated from effective nodules of peanut in China.</title>
        <authorList>
            <person name="Li Y."/>
        </authorList>
    </citation>
    <scope>NUCLEOTIDE SEQUENCE [LARGE SCALE GENOMIC DNA]</scope>
    <source>
        <strain evidence="18 19">CCBAU 51770</strain>
    </source>
</reference>
<dbReference type="Pfam" id="PF00364">
    <property type="entry name" value="Biotin_lipoyl"/>
    <property type="match status" value="1"/>
</dbReference>
<comment type="cofactor">
    <cofactor evidence="14 16">
        <name>FAD</name>
        <dbReference type="ChEBI" id="CHEBI:57692"/>
    </cofactor>
    <text evidence="14 16">Binds 1 FAD per subunit.</text>
</comment>
<dbReference type="SUPFAM" id="SSF51230">
    <property type="entry name" value="Single hybrid motif"/>
    <property type="match status" value="1"/>
</dbReference>
<keyword evidence="8 16" id="KW-0560">Oxidoreductase</keyword>
<keyword evidence="7 14" id="KW-0274">FAD</keyword>
<dbReference type="PROSITE" id="PS50968">
    <property type="entry name" value="BIOTINYL_LIPOYL"/>
    <property type="match status" value="1"/>
</dbReference>
<evidence type="ECO:0000256" key="11">
    <source>
        <dbReference type="ARBA" id="ARBA00023284"/>
    </source>
</evidence>
<feature type="domain" description="Lipoyl-binding" evidence="17">
    <location>
        <begin position="4"/>
        <end position="78"/>
    </location>
</feature>
<dbReference type="PRINTS" id="PR00411">
    <property type="entry name" value="PNDRDTASEI"/>
</dbReference>
<feature type="binding site" evidence="14">
    <location>
        <begin position="280"/>
        <end position="287"/>
    </location>
    <ligand>
        <name>NAD(+)</name>
        <dbReference type="ChEBI" id="CHEBI:57540"/>
    </ligand>
</feature>
<feature type="binding site" evidence="14">
    <location>
        <position position="152"/>
    </location>
    <ligand>
        <name>FAD</name>
        <dbReference type="ChEBI" id="CHEBI:57692"/>
    </ligand>
</feature>
<dbReference type="PROSITE" id="PS00076">
    <property type="entry name" value="PYRIDINE_REDOX_1"/>
    <property type="match status" value="1"/>
</dbReference>
<dbReference type="Gene3D" id="2.40.50.100">
    <property type="match status" value="1"/>
</dbReference>
<evidence type="ECO:0000256" key="5">
    <source>
        <dbReference type="ARBA" id="ARBA00022630"/>
    </source>
</evidence>
<evidence type="ECO:0000256" key="14">
    <source>
        <dbReference type="PIRSR" id="PIRSR000350-3"/>
    </source>
</evidence>
<comment type="caution">
    <text evidence="18">The sequence shown here is derived from an EMBL/GenBank/DDBJ whole genome shotgun (WGS) entry which is preliminary data.</text>
</comment>
<dbReference type="InterPro" id="IPR012999">
    <property type="entry name" value="Pyr_OxRdtase_I_AS"/>
</dbReference>
<evidence type="ECO:0000256" key="16">
    <source>
        <dbReference type="RuleBase" id="RU003692"/>
    </source>
</evidence>
<evidence type="ECO:0000256" key="4">
    <source>
        <dbReference type="ARBA" id="ARBA00016961"/>
    </source>
</evidence>
<dbReference type="InterPro" id="IPR001100">
    <property type="entry name" value="Pyr_nuc-diS_OxRdtase"/>
</dbReference>
<dbReference type="FunFam" id="3.30.390.30:FF:000001">
    <property type="entry name" value="Dihydrolipoyl dehydrogenase"/>
    <property type="match status" value="1"/>
</dbReference>
<dbReference type="PRINTS" id="PR00368">
    <property type="entry name" value="FADPNR"/>
</dbReference>
<dbReference type="Pfam" id="PF02852">
    <property type="entry name" value="Pyr_redox_dim"/>
    <property type="match status" value="1"/>
</dbReference>
<dbReference type="InterPro" id="IPR003016">
    <property type="entry name" value="2-oxoA_DH_lipoyl-BS"/>
</dbReference>
<evidence type="ECO:0000256" key="10">
    <source>
        <dbReference type="ARBA" id="ARBA00023157"/>
    </source>
</evidence>
<dbReference type="InterPro" id="IPR050151">
    <property type="entry name" value="Class-I_Pyr_Nuc-Dis_Oxidored"/>
</dbReference>
<dbReference type="PROSITE" id="PS00189">
    <property type="entry name" value="LIPOYL"/>
    <property type="match status" value="1"/>
</dbReference>
<feature type="binding site" evidence="14">
    <location>
        <position position="303"/>
    </location>
    <ligand>
        <name>NAD(+)</name>
        <dbReference type="ChEBI" id="CHEBI:57540"/>
    </ligand>
</feature>